<dbReference type="Pfam" id="PF01381">
    <property type="entry name" value="HTH_3"/>
    <property type="match status" value="1"/>
</dbReference>
<feature type="domain" description="HTH cro/C1-type" evidence="2">
    <location>
        <begin position="6"/>
        <end position="60"/>
    </location>
</feature>
<dbReference type="KEGG" id="mpau:ZMTM_19720"/>
<evidence type="ECO:0000259" key="2">
    <source>
        <dbReference type="PROSITE" id="PS50943"/>
    </source>
</evidence>
<reference evidence="3" key="1">
    <citation type="journal article" date="2021" name="Arch. Microbiol.">
        <title>Methyloradius palustris gen. nov., sp. nov., a methanol-oxidizing bacterium isolated from snow.</title>
        <authorList>
            <person name="Miyadera T."/>
            <person name="Kojima H."/>
            <person name="Fukui M."/>
        </authorList>
    </citation>
    <scope>NUCLEOTIDE SEQUENCE</scope>
    <source>
        <strain evidence="3">Zm11</strain>
    </source>
</reference>
<dbReference type="GO" id="GO:0003677">
    <property type="term" value="F:DNA binding"/>
    <property type="evidence" value="ECO:0007669"/>
    <property type="project" value="UniProtKB-KW"/>
</dbReference>
<keyword evidence="1" id="KW-0238">DNA-binding</keyword>
<gene>
    <name evidence="3" type="ORF">ZMTM_19720</name>
</gene>
<dbReference type="SMART" id="SM00530">
    <property type="entry name" value="HTH_XRE"/>
    <property type="match status" value="1"/>
</dbReference>
<organism evidence="3 4">
    <name type="scientific">Methyloradius palustris</name>
    <dbReference type="NCBI Taxonomy" id="2778876"/>
    <lineage>
        <taxon>Bacteria</taxon>
        <taxon>Pseudomonadati</taxon>
        <taxon>Pseudomonadota</taxon>
        <taxon>Betaproteobacteria</taxon>
        <taxon>Nitrosomonadales</taxon>
        <taxon>Methylophilaceae</taxon>
        <taxon>Methyloradius</taxon>
    </lineage>
</organism>
<proteinExistence type="predicted"/>
<dbReference type="PANTHER" id="PTHR46558:SF4">
    <property type="entry name" value="DNA-BIDING PHAGE PROTEIN"/>
    <property type="match status" value="1"/>
</dbReference>
<dbReference type="AlphaFoldDB" id="A0A8D5GE18"/>
<dbReference type="Proteomes" id="UP000826722">
    <property type="component" value="Chromosome"/>
</dbReference>
<dbReference type="CDD" id="cd00093">
    <property type="entry name" value="HTH_XRE"/>
    <property type="match status" value="1"/>
</dbReference>
<dbReference type="RefSeq" id="WP_221763775.1">
    <property type="nucleotide sequence ID" value="NZ_AP024110.1"/>
</dbReference>
<dbReference type="Gene3D" id="1.10.260.40">
    <property type="entry name" value="lambda repressor-like DNA-binding domains"/>
    <property type="match status" value="1"/>
</dbReference>
<keyword evidence="4" id="KW-1185">Reference proteome</keyword>
<dbReference type="PROSITE" id="PS50943">
    <property type="entry name" value="HTH_CROC1"/>
    <property type="match status" value="1"/>
</dbReference>
<name>A0A8D5GE18_9PROT</name>
<evidence type="ECO:0000313" key="3">
    <source>
        <dbReference type="EMBL" id="BCM25713.1"/>
    </source>
</evidence>
<dbReference type="EMBL" id="AP024110">
    <property type="protein sequence ID" value="BCM25713.1"/>
    <property type="molecule type" value="Genomic_DNA"/>
</dbReference>
<sequence>MLNRALKLLRTYHQYTQTDLAKKFEISNTYLCEIEKGVKTPPIELLTKYSETFKMPVSTILLFSEEMAKPYKPTDKLKVAAADKVLKLLEWIEETDLVTNA</sequence>
<dbReference type="SUPFAM" id="SSF47413">
    <property type="entry name" value="lambda repressor-like DNA-binding domains"/>
    <property type="match status" value="1"/>
</dbReference>
<evidence type="ECO:0000313" key="4">
    <source>
        <dbReference type="Proteomes" id="UP000826722"/>
    </source>
</evidence>
<dbReference type="InterPro" id="IPR001387">
    <property type="entry name" value="Cro/C1-type_HTH"/>
</dbReference>
<dbReference type="InterPro" id="IPR010982">
    <property type="entry name" value="Lambda_DNA-bd_dom_sf"/>
</dbReference>
<protein>
    <recommendedName>
        <fullName evidence="2">HTH cro/C1-type domain-containing protein</fullName>
    </recommendedName>
</protein>
<evidence type="ECO:0000256" key="1">
    <source>
        <dbReference type="ARBA" id="ARBA00023125"/>
    </source>
</evidence>
<accession>A0A8D5GE18</accession>
<dbReference type="PANTHER" id="PTHR46558">
    <property type="entry name" value="TRACRIPTIONAL REGULATORY PROTEIN-RELATED-RELATED"/>
    <property type="match status" value="1"/>
</dbReference>